<dbReference type="PANTHER" id="PTHR21261:SF15">
    <property type="entry name" value="BEATEN PATH IIIA, ISOFORM D-RELATED"/>
    <property type="match status" value="1"/>
</dbReference>
<dbReference type="Pfam" id="PF07686">
    <property type="entry name" value="V-set"/>
    <property type="match status" value="1"/>
</dbReference>
<proteinExistence type="predicted"/>
<dbReference type="InterPro" id="IPR007110">
    <property type="entry name" value="Ig-like_dom"/>
</dbReference>
<evidence type="ECO:0000313" key="3">
    <source>
        <dbReference type="EMBL" id="JAV54822.1"/>
    </source>
</evidence>
<name>A0A1Y1JZV1_PHOPY</name>
<dbReference type="EMBL" id="GEZM01096541">
    <property type="protein sequence ID" value="JAV54822.1"/>
    <property type="molecule type" value="Transcribed_RNA"/>
</dbReference>
<accession>A0A1Y1JZV1</accession>
<dbReference type="SUPFAM" id="SSF48726">
    <property type="entry name" value="Immunoglobulin"/>
    <property type="match status" value="1"/>
</dbReference>
<protein>
    <recommendedName>
        <fullName evidence="2">Ig-like domain-containing protein</fullName>
    </recommendedName>
</protein>
<dbReference type="FunFam" id="2.60.40.10:FF:001634">
    <property type="entry name" value="Beat-IIIc, isoform B"/>
    <property type="match status" value="1"/>
</dbReference>
<dbReference type="PROSITE" id="PS50835">
    <property type="entry name" value="IG_LIKE"/>
    <property type="match status" value="1"/>
</dbReference>
<dbReference type="Gene3D" id="2.60.40.10">
    <property type="entry name" value="Immunoglobulins"/>
    <property type="match status" value="2"/>
</dbReference>
<feature type="domain" description="Ig-like" evidence="2">
    <location>
        <begin position="21"/>
        <end position="130"/>
    </location>
</feature>
<dbReference type="AlphaFoldDB" id="A0A1Y1JZV1"/>
<organism evidence="3">
    <name type="scientific">Photinus pyralis</name>
    <name type="common">Common eastern firefly</name>
    <name type="synonym">Lampyris pyralis</name>
    <dbReference type="NCBI Taxonomy" id="7054"/>
    <lineage>
        <taxon>Eukaryota</taxon>
        <taxon>Metazoa</taxon>
        <taxon>Ecdysozoa</taxon>
        <taxon>Arthropoda</taxon>
        <taxon>Hexapoda</taxon>
        <taxon>Insecta</taxon>
        <taxon>Pterygota</taxon>
        <taxon>Neoptera</taxon>
        <taxon>Endopterygota</taxon>
        <taxon>Coleoptera</taxon>
        <taxon>Polyphaga</taxon>
        <taxon>Elateriformia</taxon>
        <taxon>Elateroidea</taxon>
        <taxon>Lampyridae</taxon>
        <taxon>Lampyrinae</taxon>
        <taxon>Photinus</taxon>
    </lineage>
</organism>
<evidence type="ECO:0000259" key="2">
    <source>
        <dbReference type="PROSITE" id="PS50835"/>
    </source>
</evidence>
<dbReference type="FunFam" id="2.60.40.10:FF:000437">
    <property type="entry name" value="Beat-IIIc, isoform A"/>
    <property type="match status" value="1"/>
</dbReference>
<evidence type="ECO:0000256" key="1">
    <source>
        <dbReference type="SAM" id="MobiDB-lite"/>
    </source>
</evidence>
<dbReference type="InterPro" id="IPR013783">
    <property type="entry name" value="Ig-like_fold"/>
</dbReference>
<feature type="region of interest" description="Disordered" evidence="1">
    <location>
        <begin position="245"/>
        <end position="268"/>
    </location>
</feature>
<reference evidence="3" key="1">
    <citation type="journal article" date="2016" name="Sci. Rep.">
        <title>Molecular characterization of firefly nuptial gifts: a multi-omics approach sheds light on postcopulatory sexual selection.</title>
        <authorList>
            <person name="Al-Wathiqui N."/>
            <person name="Fallon T.R."/>
            <person name="South A."/>
            <person name="Weng J.K."/>
            <person name="Lewis S.M."/>
        </authorList>
    </citation>
    <scope>NUCLEOTIDE SEQUENCE</scope>
</reference>
<dbReference type="InterPro" id="IPR036179">
    <property type="entry name" value="Ig-like_dom_sf"/>
</dbReference>
<dbReference type="PANTHER" id="PTHR21261">
    <property type="entry name" value="BEAT PROTEIN"/>
    <property type="match status" value="1"/>
</dbReference>
<dbReference type="InterPro" id="IPR013106">
    <property type="entry name" value="Ig_V-set"/>
</dbReference>
<sequence>MRCYEDLRVSYWRGIDVWSVPSLIGGMSLRLVELRIPSHAVRNQSARLECHFDLDGETLYSVKWYKDGNEFYRFVPRNMPPVQVFQLNGVTVDLHNSTENQVVLSSVQLTTTGVYRCEVSGEAPSFQTVTEHGHMMVVALPEEGPRITGGKPRYQTGDTVRVNCTSGRSKPAALLNWFINGEQADPSFLHGPETIITGREGLETSILGLEFVVKQKHFRRGDMKLKCSATIATIYWRSNEESVEGERPPRASVLESRGTVAPAGSRADRVQAAGSHTTILPRVPILALCSFVVMALSLR</sequence>